<reference evidence="1" key="1">
    <citation type="submission" date="2018-05" db="EMBL/GenBank/DDBJ databases">
        <authorList>
            <person name="Lanie J.A."/>
            <person name="Ng W.-L."/>
            <person name="Kazmierczak K.M."/>
            <person name="Andrzejewski T.M."/>
            <person name="Davidsen T.M."/>
            <person name="Wayne K.J."/>
            <person name="Tettelin H."/>
            <person name="Glass J.I."/>
            <person name="Rusch D."/>
            <person name="Podicherti R."/>
            <person name="Tsui H.-C.T."/>
            <person name="Winkler M.E."/>
        </authorList>
    </citation>
    <scope>NUCLEOTIDE SEQUENCE</scope>
</reference>
<sequence length="71" mass="8183">MKIFALSKYANYKSKFAERYCGLNLEKVQHVFSSDQDSRLTSEEVASHNWSKPHYVQALSKIFGFPNHLGC</sequence>
<gene>
    <name evidence="1" type="ORF">METZ01_LOCUS4004</name>
</gene>
<dbReference type="EMBL" id="UINC01000209">
    <property type="protein sequence ID" value="SUZ51150.1"/>
    <property type="molecule type" value="Genomic_DNA"/>
</dbReference>
<organism evidence="1">
    <name type="scientific">marine metagenome</name>
    <dbReference type="NCBI Taxonomy" id="408172"/>
    <lineage>
        <taxon>unclassified sequences</taxon>
        <taxon>metagenomes</taxon>
        <taxon>ecological metagenomes</taxon>
    </lineage>
</organism>
<proteinExistence type="predicted"/>
<dbReference type="AlphaFoldDB" id="A0A381N957"/>
<protein>
    <submittedName>
        <fullName evidence="1">Uncharacterized protein</fullName>
    </submittedName>
</protein>
<name>A0A381N957_9ZZZZ</name>
<evidence type="ECO:0000313" key="1">
    <source>
        <dbReference type="EMBL" id="SUZ51150.1"/>
    </source>
</evidence>
<accession>A0A381N957</accession>